<dbReference type="Gene3D" id="1.20.1080.10">
    <property type="entry name" value="Glycerol uptake facilitator protein"/>
    <property type="match status" value="2"/>
</dbReference>
<proteinExistence type="inferred from homology"/>
<dbReference type="Proteomes" id="UP001299220">
    <property type="component" value="Unassembled WGS sequence"/>
</dbReference>
<evidence type="ECO:0000256" key="5">
    <source>
        <dbReference type="ARBA" id="ARBA00022989"/>
    </source>
</evidence>
<dbReference type="SUPFAM" id="SSF81338">
    <property type="entry name" value="Aquaporin-like"/>
    <property type="match status" value="2"/>
</dbReference>
<evidence type="ECO:0000256" key="2">
    <source>
        <dbReference type="ARBA" id="ARBA00006175"/>
    </source>
</evidence>
<evidence type="ECO:0000256" key="8">
    <source>
        <dbReference type="SAM" id="Phobius"/>
    </source>
</evidence>
<dbReference type="PANTHER" id="PTHR43829">
    <property type="entry name" value="AQUAPORIN OR AQUAGLYCEROPORIN RELATED"/>
    <property type="match status" value="1"/>
</dbReference>
<reference evidence="9 10" key="1">
    <citation type="submission" date="2020-12" db="EMBL/GenBank/DDBJ databases">
        <title>Whole genome sequences of gut porcine anaerobes.</title>
        <authorList>
            <person name="Kubasova T."/>
            <person name="Jahodarova E."/>
            <person name="Rychlik I."/>
        </authorList>
    </citation>
    <scope>NUCLEOTIDE SEQUENCE [LARGE SCALE GENOMIC DNA]</scope>
    <source>
        <strain evidence="9 10">An867</strain>
    </source>
</reference>
<keyword evidence="10" id="KW-1185">Reference proteome</keyword>
<feature type="transmembrane region" description="Helical" evidence="8">
    <location>
        <begin position="77"/>
        <end position="96"/>
    </location>
</feature>
<evidence type="ECO:0000256" key="6">
    <source>
        <dbReference type="ARBA" id="ARBA00023136"/>
    </source>
</evidence>
<gene>
    <name evidence="9" type="ORF">JQM67_06190</name>
</gene>
<keyword evidence="3 7" id="KW-0813">Transport</keyword>
<comment type="subcellular location">
    <subcellularLocation>
        <location evidence="1">Membrane</location>
        <topology evidence="1">Multi-pass membrane protein</topology>
    </subcellularLocation>
</comment>
<comment type="similarity">
    <text evidence="2 7">Belongs to the MIP/aquaporin (TC 1.A.8) family.</text>
</comment>
<evidence type="ECO:0000256" key="1">
    <source>
        <dbReference type="ARBA" id="ARBA00004141"/>
    </source>
</evidence>
<name>A0ABS9CPB9_9FIRM</name>
<dbReference type="InterPro" id="IPR000425">
    <property type="entry name" value="MIP"/>
</dbReference>
<evidence type="ECO:0000256" key="7">
    <source>
        <dbReference type="RuleBase" id="RU000477"/>
    </source>
</evidence>
<keyword evidence="6 8" id="KW-0472">Membrane</keyword>
<dbReference type="EMBL" id="JAFBIT010000001">
    <property type="protein sequence ID" value="MCF2652185.1"/>
    <property type="molecule type" value="Genomic_DNA"/>
</dbReference>
<dbReference type="InterPro" id="IPR023271">
    <property type="entry name" value="Aquaporin-like"/>
</dbReference>
<sequence length="112" mass="12138">MVLFGCGAVAVTTLFGAHQGLFQIGIIWGIAITLAIYITRDLSCAHFNPARNFAPRLVALLFGWGEWAMPDSSGGCFWVYILAPIVGGLLASLLFTRVIEPAMKQKKTCCCK</sequence>
<evidence type="ECO:0000313" key="10">
    <source>
        <dbReference type="Proteomes" id="UP001299220"/>
    </source>
</evidence>
<accession>A0ABS9CPB9</accession>
<keyword evidence="5 8" id="KW-1133">Transmembrane helix</keyword>
<dbReference type="PANTHER" id="PTHR43829:SF9">
    <property type="entry name" value="AQUAPORIN-9"/>
    <property type="match status" value="1"/>
</dbReference>
<dbReference type="PRINTS" id="PR00783">
    <property type="entry name" value="MINTRINSICP"/>
</dbReference>
<evidence type="ECO:0000256" key="4">
    <source>
        <dbReference type="ARBA" id="ARBA00022692"/>
    </source>
</evidence>
<evidence type="ECO:0000313" key="9">
    <source>
        <dbReference type="EMBL" id="MCF2652185.1"/>
    </source>
</evidence>
<keyword evidence="4 7" id="KW-0812">Transmembrane</keyword>
<dbReference type="Pfam" id="PF00230">
    <property type="entry name" value="MIP"/>
    <property type="match status" value="1"/>
</dbReference>
<protein>
    <submittedName>
        <fullName evidence="9">Aquaporin</fullName>
    </submittedName>
</protein>
<feature type="transmembrane region" description="Helical" evidence="8">
    <location>
        <begin position="20"/>
        <end position="38"/>
    </location>
</feature>
<comment type="caution">
    <text evidence="9">The sequence shown here is derived from an EMBL/GenBank/DDBJ whole genome shotgun (WGS) entry which is preliminary data.</text>
</comment>
<organism evidence="9 10">
    <name type="scientific">Anaeromassilibacillus senegalensis</name>
    <dbReference type="NCBI Taxonomy" id="1673717"/>
    <lineage>
        <taxon>Bacteria</taxon>
        <taxon>Bacillati</taxon>
        <taxon>Bacillota</taxon>
        <taxon>Clostridia</taxon>
        <taxon>Eubacteriales</taxon>
        <taxon>Acutalibacteraceae</taxon>
        <taxon>Anaeromassilibacillus</taxon>
    </lineage>
</organism>
<evidence type="ECO:0000256" key="3">
    <source>
        <dbReference type="ARBA" id="ARBA00022448"/>
    </source>
</evidence>
<dbReference type="InterPro" id="IPR050363">
    <property type="entry name" value="MIP/Aquaporin"/>
</dbReference>